<keyword evidence="4" id="KW-0677">Repeat</keyword>
<keyword evidence="3" id="KW-0732">Signal</keyword>
<organism evidence="7 8">
    <name type="scientific">Lithospermum erythrorhizon</name>
    <name type="common">Purple gromwell</name>
    <name type="synonym">Lithospermum officinale var. erythrorhizon</name>
    <dbReference type="NCBI Taxonomy" id="34254"/>
    <lineage>
        <taxon>Eukaryota</taxon>
        <taxon>Viridiplantae</taxon>
        <taxon>Streptophyta</taxon>
        <taxon>Embryophyta</taxon>
        <taxon>Tracheophyta</taxon>
        <taxon>Spermatophyta</taxon>
        <taxon>Magnoliopsida</taxon>
        <taxon>eudicotyledons</taxon>
        <taxon>Gunneridae</taxon>
        <taxon>Pentapetalae</taxon>
        <taxon>asterids</taxon>
        <taxon>lamiids</taxon>
        <taxon>Boraginales</taxon>
        <taxon>Boraginaceae</taxon>
        <taxon>Boraginoideae</taxon>
        <taxon>Lithospermeae</taxon>
        <taxon>Lithospermum</taxon>
    </lineage>
</organism>
<name>A0AAV3R3J9_LITER</name>
<evidence type="ECO:0000256" key="2">
    <source>
        <dbReference type="ARBA" id="ARBA00022614"/>
    </source>
</evidence>
<keyword evidence="6" id="KW-0325">Glycoprotein</keyword>
<comment type="subcellular location">
    <subcellularLocation>
        <location evidence="1">Membrane</location>
    </subcellularLocation>
</comment>
<evidence type="ECO:0000256" key="4">
    <source>
        <dbReference type="ARBA" id="ARBA00022737"/>
    </source>
</evidence>
<dbReference type="InterPro" id="IPR032675">
    <property type="entry name" value="LRR_dom_sf"/>
</dbReference>
<evidence type="ECO:0000256" key="1">
    <source>
        <dbReference type="ARBA" id="ARBA00004370"/>
    </source>
</evidence>
<evidence type="ECO:0000313" key="8">
    <source>
        <dbReference type="Proteomes" id="UP001454036"/>
    </source>
</evidence>
<dbReference type="InterPro" id="IPR052592">
    <property type="entry name" value="LRR-RLK"/>
</dbReference>
<keyword evidence="7" id="KW-0675">Receptor</keyword>
<proteinExistence type="predicted"/>
<reference evidence="7 8" key="1">
    <citation type="submission" date="2024-01" db="EMBL/GenBank/DDBJ databases">
        <title>The complete chloroplast genome sequence of Lithospermum erythrorhizon: insights into the phylogenetic relationship among Boraginaceae species and the maternal lineages of purple gromwells.</title>
        <authorList>
            <person name="Okada T."/>
            <person name="Watanabe K."/>
        </authorList>
    </citation>
    <scope>NUCLEOTIDE SEQUENCE [LARGE SCALE GENOMIC DNA]</scope>
</reference>
<keyword evidence="5" id="KW-0472">Membrane</keyword>
<dbReference type="PANTHER" id="PTHR48054">
    <property type="entry name" value="RECEPTOR KINASE-LIKE PROTEIN XA21"/>
    <property type="match status" value="1"/>
</dbReference>
<dbReference type="PANTHER" id="PTHR48054:SF82">
    <property type="entry name" value="LRR RECEPTOR-LIKE SERINE_THREONINE-PROTEIN KINASE FLS2"/>
    <property type="match status" value="1"/>
</dbReference>
<dbReference type="FunFam" id="3.80.10.10:FF:000041">
    <property type="entry name" value="LRR receptor-like serine/threonine-protein kinase ERECTA"/>
    <property type="match status" value="1"/>
</dbReference>
<dbReference type="GO" id="GO:0016020">
    <property type="term" value="C:membrane"/>
    <property type="evidence" value="ECO:0007669"/>
    <property type="project" value="UniProtKB-SubCell"/>
</dbReference>
<dbReference type="AlphaFoldDB" id="A0AAV3R3J9"/>
<gene>
    <name evidence="7" type="ORF">LIER_23983</name>
</gene>
<evidence type="ECO:0000313" key="7">
    <source>
        <dbReference type="EMBL" id="GAA0169517.1"/>
    </source>
</evidence>
<dbReference type="SUPFAM" id="SSF52058">
    <property type="entry name" value="L domain-like"/>
    <property type="match status" value="1"/>
</dbReference>
<keyword evidence="7" id="KW-0812">Transmembrane</keyword>
<protein>
    <submittedName>
        <fullName evidence="7">Transmembrane signal receptor</fullName>
    </submittedName>
</protein>
<evidence type="ECO:0000256" key="5">
    <source>
        <dbReference type="ARBA" id="ARBA00023136"/>
    </source>
</evidence>
<comment type="caution">
    <text evidence="7">The sequence shown here is derived from an EMBL/GenBank/DDBJ whole genome shotgun (WGS) entry which is preliminary data.</text>
</comment>
<dbReference type="EMBL" id="BAABME010006873">
    <property type="protein sequence ID" value="GAA0169517.1"/>
    <property type="molecule type" value="Genomic_DNA"/>
</dbReference>
<dbReference type="Gene3D" id="3.80.10.10">
    <property type="entry name" value="Ribonuclease Inhibitor"/>
    <property type="match status" value="1"/>
</dbReference>
<evidence type="ECO:0000256" key="3">
    <source>
        <dbReference type="ARBA" id="ARBA00022729"/>
    </source>
</evidence>
<keyword evidence="2" id="KW-0433">Leucine-rich repeat</keyword>
<accession>A0AAV3R3J9</accession>
<dbReference type="Proteomes" id="UP001454036">
    <property type="component" value="Unassembled WGS sequence"/>
</dbReference>
<keyword evidence="8" id="KW-1185">Reference proteome</keyword>
<sequence>MGELYLCENYIYGEKQLEIGNLEALEELVIYSNNPTGAIPPSIRELKRVRIIRGGRNYLSGPIPDENSECESLEVLALAENNLEGTFPVK</sequence>
<evidence type="ECO:0000256" key="6">
    <source>
        <dbReference type="ARBA" id="ARBA00023180"/>
    </source>
</evidence>